<proteinExistence type="predicted"/>
<dbReference type="InParanoid" id="A0A1V9XQZ2"/>
<accession>A0A1V9XQZ2</accession>
<evidence type="ECO:0000313" key="2">
    <source>
        <dbReference type="EMBL" id="OQR75914.1"/>
    </source>
</evidence>
<name>A0A1V9XQZ2_9ACAR</name>
<sequence length="123" mass="14127">MRWPLAVIVVAVSARIAFAGEEYSKCVEDLFDDAVMEMSNVLPEAADCFYRFMEALDMKLIPKTTNIEEPKSRREAFLLGYFEVENSLLQCPKSINKLIFHWKVTKILHPVLNQVDEKCTSLP</sequence>
<evidence type="ECO:0000313" key="3">
    <source>
        <dbReference type="Proteomes" id="UP000192247"/>
    </source>
</evidence>
<evidence type="ECO:0000256" key="1">
    <source>
        <dbReference type="SAM" id="SignalP"/>
    </source>
</evidence>
<organism evidence="2 3">
    <name type="scientific">Tropilaelaps mercedesae</name>
    <dbReference type="NCBI Taxonomy" id="418985"/>
    <lineage>
        <taxon>Eukaryota</taxon>
        <taxon>Metazoa</taxon>
        <taxon>Ecdysozoa</taxon>
        <taxon>Arthropoda</taxon>
        <taxon>Chelicerata</taxon>
        <taxon>Arachnida</taxon>
        <taxon>Acari</taxon>
        <taxon>Parasitiformes</taxon>
        <taxon>Mesostigmata</taxon>
        <taxon>Gamasina</taxon>
        <taxon>Dermanyssoidea</taxon>
        <taxon>Laelapidae</taxon>
        <taxon>Tropilaelaps</taxon>
    </lineage>
</organism>
<reference evidence="2 3" key="1">
    <citation type="journal article" date="2017" name="Gigascience">
        <title>Draft genome of the honey bee ectoparasitic mite, Tropilaelaps mercedesae, is shaped by the parasitic life history.</title>
        <authorList>
            <person name="Dong X."/>
            <person name="Armstrong S.D."/>
            <person name="Xia D."/>
            <person name="Makepeace B.L."/>
            <person name="Darby A.C."/>
            <person name="Kadowaki T."/>
        </authorList>
    </citation>
    <scope>NUCLEOTIDE SEQUENCE [LARGE SCALE GENOMIC DNA]</scope>
    <source>
        <strain evidence="2">Wuxi-XJTLU</strain>
    </source>
</reference>
<protein>
    <submittedName>
        <fullName evidence="2">Uncharacterized protein</fullName>
    </submittedName>
</protein>
<feature type="signal peptide" evidence="1">
    <location>
        <begin position="1"/>
        <end position="19"/>
    </location>
</feature>
<comment type="caution">
    <text evidence="2">The sequence shown here is derived from an EMBL/GenBank/DDBJ whole genome shotgun (WGS) entry which is preliminary data.</text>
</comment>
<dbReference type="AlphaFoldDB" id="A0A1V9XQZ2"/>
<feature type="chain" id="PRO_5012664161" evidence="1">
    <location>
        <begin position="20"/>
        <end position="123"/>
    </location>
</feature>
<keyword evidence="3" id="KW-1185">Reference proteome</keyword>
<gene>
    <name evidence="2" type="ORF">BIW11_08117</name>
</gene>
<keyword evidence="1" id="KW-0732">Signal</keyword>
<dbReference type="EMBL" id="MNPL01005605">
    <property type="protein sequence ID" value="OQR75914.1"/>
    <property type="molecule type" value="Genomic_DNA"/>
</dbReference>
<dbReference type="Proteomes" id="UP000192247">
    <property type="component" value="Unassembled WGS sequence"/>
</dbReference>